<gene>
    <name evidence="2" type="ORF">BLCOC_06270</name>
</gene>
<dbReference type="InterPro" id="IPR005754">
    <property type="entry name" value="Sortase"/>
</dbReference>
<dbReference type="Proteomes" id="UP001325248">
    <property type="component" value="Chromosome"/>
</dbReference>
<evidence type="ECO:0008006" key="4">
    <source>
        <dbReference type="Google" id="ProtNLM"/>
    </source>
</evidence>
<evidence type="ECO:0000313" key="3">
    <source>
        <dbReference type="Proteomes" id="UP001325248"/>
    </source>
</evidence>
<protein>
    <recommendedName>
        <fullName evidence="4">Sortase B</fullName>
    </recommendedName>
</protein>
<dbReference type="CDD" id="cd05826">
    <property type="entry name" value="Sortase_B"/>
    <property type="match status" value="1"/>
</dbReference>
<organism evidence="2 3">
    <name type="scientific">Blautia producta</name>
    <dbReference type="NCBI Taxonomy" id="33035"/>
    <lineage>
        <taxon>Bacteria</taxon>
        <taxon>Bacillati</taxon>
        <taxon>Bacillota</taxon>
        <taxon>Clostridia</taxon>
        <taxon>Lachnospirales</taxon>
        <taxon>Lachnospiraceae</taxon>
        <taxon>Blautia</taxon>
    </lineage>
</organism>
<dbReference type="PROSITE" id="PS51257">
    <property type="entry name" value="PROKAR_LIPOPROTEIN"/>
    <property type="match status" value="1"/>
</dbReference>
<dbReference type="InterPro" id="IPR023365">
    <property type="entry name" value="Sortase_dom-sf"/>
</dbReference>
<keyword evidence="1" id="KW-0378">Hydrolase</keyword>
<evidence type="ECO:0000256" key="1">
    <source>
        <dbReference type="ARBA" id="ARBA00022801"/>
    </source>
</evidence>
<evidence type="ECO:0000313" key="2">
    <source>
        <dbReference type="EMBL" id="WPX72291.1"/>
    </source>
</evidence>
<dbReference type="Pfam" id="PF04203">
    <property type="entry name" value="Sortase"/>
    <property type="match status" value="1"/>
</dbReference>
<dbReference type="Gene3D" id="2.40.260.10">
    <property type="entry name" value="Sortase"/>
    <property type="match status" value="1"/>
</dbReference>
<name>A0ABZ0UAK1_9FIRM</name>
<proteinExistence type="predicted"/>
<keyword evidence="3" id="KW-1185">Reference proteome</keyword>
<accession>A0ABZ0UAK1</accession>
<reference evidence="2" key="1">
    <citation type="submission" date="2023-10" db="EMBL/GenBank/DDBJ databases">
        <title>Genome sequence of Blautia coccoides DSM 935.</title>
        <authorList>
            <person name="Boeer T."/>
            <person name="Bengelsdorf F.R."/>
            <person name="Daniel R."/>
            <person name="Poehlein A."/>
        </authorList>
    </citation>
    <scope>NUCLEOTIDE SEQUENCE [LARGE SCALE GENOMIC DNA]</scope>
    <source>
        <strain evidence="2">DSM 935</strain>
    </source>
</reference>
<dbReference type="SUPFAM" id="SSF63817">
    <property type="entry name" value="Sortase"/>
    <property type="match status" value="1"/>
</dbReference>
<dbReference type="InterPro" id="IPR009835">
    <property type="entry name" value="SrtB"/>
</dbReference>
<sequence length="261" mass="29840">MKRRRNVLLNFILILLLIIAACTGYQIFDSHQKYQDGENYYEKLKEDVAVVKHEVINEKDEIVSYIKKNRQKAPLDLNFGGLKRRLGENVRGWLYVEAVDISYPIMQGNDNQYYLHRNAEGSYEYAGSVFLDSQNSPDFTDRNSIIFGHNMADGSMFGKLKRFSLDGAIETSPYIWVLTEKADYCYQIISAQTATVSSECYTLFSGNDNGFVDFLERMSLNSGIATGQWEFNNQDKLLTLSTCNGDGNEDSRYVVQAVRIQ</sequence>
<dbReference type="EMBL" id="CP136422">
    <property type="protein sequence ID" value="WPX72291.1"/>
    <property type="molecule type" value="Genomic_DNA"/>
</dbReference>